<dbReference type="PANTHER" id="PTHR21064">
    <property type="entry name" value="AMINOGLYCOSIDE PHOSPHOTRANSFERASE DOMAIN-CONTAINING PROTEIN-RELATED"/>
    <property type="match status" value="1"/>
</dbReference>
<keyword evidence="4" id="KW-1185">Reference proteome</keyword>
<dbReference type="EC" id="2.7.1.39" evidence="3"/>
<dbReference type="RefSeq" id="WP_240479079.1">
    <property type="nucleotide sequence ID" value="NZ_BIMM01000014.1"/>
</dbReference>
<dbReference type="Gene3D" id="3.30.200.20">
    <property type="entry name" value="Phosphorylase Kinase, domain 1"/>
    <property type="match status" value="1"/>
</dbReference>
<dbReference type="Proteomes" id="UP000234789">
    <property type="component" value="Unassembled WGS sequence"/>
</dbReference>
<dbReference type="InterPro" id="IPR002575">
    <property type="entry name" value="Aminoglycoside_PTrfase"/>
</dbReference>
<keyword evidence="3" id="KW-0808">Transferase</keyword>
<sequence>MRMMESWMSRLWPEWSGTLRRRSGGWNNSTYFVEGSAGRAVLRIYETHRDRDKIEFEHEVLKRLAELSLPFQVPQPIPARNGATVAETEDDPSKLACLFRYIEGDSPAEEESGYEASFGEAAGLLSAALAGVRPSLSPAYRPYYELRAAYPLCTDEALRELCFDPPEPFRHLAAELGALYEACGDIFGRLAELERLPHQLVHGDLNASNLLLRQADRRQVAALLDFEFCAWDLRAMEPAVVLSGLVGHPEEEAAAQAFWRGFSGVVRLSREEMEAVPLLMQLRKVDVFLHFVSRFWEGTDEAPVLREQVRMLAADLGRLSSSSRRMMRGGE</sequence>
<organism evidence="3 4">
    <name type="scientific">Paenibacillus pasadenensis</name>
    <dbReference type="NCBI Taxonomy" id="217090"/>
    <lineage>
        <taxon>Bacteria</taxon>
        <taxon>Bacillati</taxon>
        <taxon>Bacillota</taxon>
        <taxon>Bacilli</taxon>
        <taxon>Bacillales</taxon>
        <taxon>Paenibacillaceae</taxon>
        <taxon>Paenibacillus</taxon>
    </lineage>
</organism>
<accession>A0A2N5MZZ9</accession>
<proteinExistence type="inferred from homology"/>
<evidence type="ECO:0000313" key="3">
    <source>
        <dbReference type="EMBL" id="PLT43661.1"/>
    </source>
</evidence>
<gene>
    <name evidence="3" type="ORF">B8V81_2092</name>
</gene>
<dbReference type="Gene3D" id="3.90.1200.10">
    <property type="match status" value="1"/>
</dbReference>
<dbReference type="PANTHER" id="PTHR21064:SF6">
    <property type="entry name" value="AMINOGLYCOSIDE PHOSPHOTRANSFERASE DOMAIN-CONTAINING PROTEIN"/>
    <property type="match status" value="1"/>
</dbReference>
<evidence type="ECO:0000259" key="2">
    <source>
        <dbReference type="Pfam" id="PF01636"/>
    </source>
</evidence>
<comment type="similarity">
    <text evidence="1">Belongs to the pseudomonas-type ThrB family.</text>
</comment>
<dbReference type="InterPro" id="IPR011009">
    <property type="entry name" value="Kinase-like_dom_sf"/>
</dbReference>
<dbReference type="InterPro" id="IPR050249">
    <property type="entry name" value="Pseudomonas-type_ThrB"/>
</dbReference>
<evidence type="ECO:0000313" key="4">
    <source>
        <dbReference type="Proteomes" id="UP000234789"/>
    </source>
</evidence>
<dbReference type="Pfam" id="PF01636">
    <property type="entry name" value="APH"/>
    <property type="match status" value="1"/>
</dbReference>
<name>A0A2N5MZZ9_9BACL</name>
<comment type="caution">
    <text evidence="3">The sequence shown here is derived from an EMBL/GenBank/DDBJ whole genome shotgun (WGS) entry which is preliminary data.</text>
</comment>
<dbReference type="GO" id="GO:0004413">
    <property type="term" value="F:homoserine kinase activity"/>
    <property type="evidence" value="ECO:0007669"/>
    <property type="project" value="UniProtKB-EC"/>
</dbReference>
<dbReference type="SUPFAM" id="SSF56112">
    <property type="entry name" value="Protein kinase-like (PK-like)"/>
    <property type="match status" value="1"/>
</dbReference>
<reference evidence="3 4" key="1">
    <citation type="submission" date="2017-05" db="EMBL/GenBank/DDBJ databases">
        <title>Functional genome analysis of Paenibacillus pasadenensis strain R16: insights on endophytic life style and antifungal activity.</title>
        <authorList>
            <person name="Passera A."/>
            <person name="Marcolungo L."/>
            <person name="Casati P."/>
            <person name="Brasca M."/>
            <person name="Quaglino F."/>
            <person name="Delledonne M."/>
        </authorList>
    </citation>
    <scope>NUCLEOTIDE SEQUENCE [LARGE SCALE GENOMIC DNA]</scope>
    <source>
        <strain evidence="3 4">R16</strain>
    </source>
</reference>
<protein>
    <submittedName>
        <fullName evidence="3">Homoserine kinase</fullName>
        <ecNumber evidence="3">2.7.1.39</ecNumber>
    </submittedName>
</protein>
<dbReference type="EMBL" id="NFEZ01000004">
    <property type="protein sequence ID" value="PLT43661.1"/>
    <property type="molecule type" value="Genomic_DNA"/>
</dbReference>
<keyword evidence="3" id="KW-0418">Kinase</keyword>
<feature type="domain" description="Aminoglycoside phosphotransferase" evidence="2">
    <location>
        <begin position="18"/>
        <end position="263"/>
    </location>
</feature>
<evidence type="ECO:0000256" key="1">
    <source>
        <dbReference type="ARBA" id="ARBA00038240"/>
    </source>
</evidence>
<dbReference type="AlphaFoldDB" id="A0A2N5MZZ9"/>